<feature type="transmembrane region" description="Helical" evidence="1">
    <location>
        <begin position="188"/>
        <end position="212"/>
    </location>
</feature>
<sequence>MNKPEENVQNTEIIRNEKVPDTSRKLRMIQSIPNTTTGYSHKESVPEHMYNYIWAHLQSIEFKKVFAISTAWLLLILATVYTCMNTLEKFGYSLIPLGMFPLQWVSSSFFVVCTGICIFLKNTKYVKVASTSIREYLAIIILILMFITNITASRKPTGFYAYDILCMGCITGIWAFKSTFTDSAIKGYFIRKAVTICMGTVLIICMVCGYISAYYYSISITPLLCSTLFLSGYIMSLLVVQFNGKFSSIERIITDDMVRILFSTVFLFYITMLGFNYRVANDMAIERTIISPTLMTITTLSILQLLIKSCEADILYYSIKNKYRHRQPPAHYLYKIIFRSMVGLFIISIVLVFIFDTRYRMSVPSFLSSKSYARSLSALKIPFGDSAGNAFSKYK</sequence>
<feature type="transmembrane region" description="Helical" evidence="1">
    <location>
        <begin position="218"/>
        <end position="240"/>
    </location>
</feature>
<dbReference type="OrthoDB" id="10296513at2759"/>
<feature type="transmembrane region" description="Helical" evidence="1">
    <location>
        <begin position="102"/>
        <end position="121"/>
    </location>
</feature>
<dbReference type="OMA" id="LMISPNT"/>
<dbReference type="HOGENOM" id="CLU_698483_0_0_1"/>
<feature type="transmembrane region" description="Helical" evidence="1">
    <location>
        <begin position="65"/>
        <end position="82"/>
    </location>
</feature>
<feature type="transmembrane region" description="Helical" evidence="1">
    <location>
        <begin position="158"/>
        <end position="176"/>
    </location>
</feature>
<proteinExistence type="predicted"/>
<gene>
    <name evidence="2" type="ORF">NEQG_02043</name>
</gene>
<feature type="transmembrane region" description="Helical" evidence="1">
    <location>
        <begin position="133"/>
        <end position="152"/>
    </location>
</feature>
<keyword evidence="1" id="KW-0472">Membrane</keyword>
<dbReference type="InParanoid" id="I3EFH4"/>
<dbReference type="AlphaFoldDB" id="I3EFH4"/>
<accession>I3EFH4</accession>
<feature type="transmembrane region" description="Helical" evidence="1">
    <location>
        <begin position="260"/>
        <end position="277"/>
    </location>
</feature>
<organism evidence="2 3">
    <name type="scientific">Nematocida parisii (strain ERTm3)</name>
    <name type="common">Nematode killer fungus</name>
    <dbReference type="NCBI Taxonomy" id="935791"/>
    <lineage>
        <taxon>Eukaryota</taxon>
        <taxon>Fungi</taxon>
        <taxon>Fungi incertae sedis</taxon>
        <taxon>Microsporidia</taxon>
        <taxon>Nematocida</taxon>
    </lineage>
</organism>
<keyword evidence="3" id="KW-1185">Reference proteome</keyword>
<feature type="transmembrane region" description="Helical" evidence="1">
    <location>
        <begin position="332"/>
        <end position="355"/>
    </location>
</feature>
<evidence type="ECO:0000313" key="2">
    <source>
        <dbReference type="EMBL" id="EIJ87971.1"/>
    </source>
</evidence>
<reference evidence="2" key="1">
    <citation type="submission" date="2011-01" db="EMBL/GenBank/DDBJ databases">
        <title>The Genome Sequence of Nematocida parisii strain ERTm3.</title>
        <authorList>
            <consortium name="The Broad Institute Genome Sequencing Platform"/>
            <consortium name="The Broad Institute Genome Sequencing Center for Infectious Disease"/>
            <person name="Cuomo C."/>
            <person name="Troemel E."/>
            <person name="Young S.K."/>
            <person name="Zeng Q."/>
            <person name="Gargeya S."/>
            <person name="Fitzgerald M."/>
            <person name="Haas B."/>
            <person name="Abouelleil A."/>
            <person name="Alvarado L."/>
            <person name="Arachchi H.M."/>
            <person name="Berlin A."/>
            <person name="Chapman S.B."/>
            <person name="Gearin G."/>
            <person name="Goldberg J."/>
            <person name="Griggs A."/>
            <person name="Gujja S."/>
            <person name="Hansen M."/>
            <person name="Heiman D."/>
            <person name="Howarth C."/>
            <person name="Larimer J."/>
            <person name="Lui A."/>
            <person name="MacDonald P.J.P."/>
            <person name="McCowen C."/>
            <person name="Montmayeur A."/>
            <person name="Murphy C."/>
            <person name="Neiman D."/>
            <person name="Pearson M."/>
            <person name="Priest M."/>
            <person name="Roberts A."/>
            <person name="Saif S."/>
            <person name="Shea T."/>
            <person name="Sisk P."/>
            <person name="Stolte C."/>
            <person name="Sykes S."/>
            <person name="Wortman J."/>
            <person name="Nusbaum C."/>
            <person name="Birren B."/>
        </authorList>
    </citation>
    <scope>NUCLEOTIDE SEQUENCE</scope>
    <source>
        <strain evidence="2">ERTm3</strain>
    </source>
</reference>
<dbReference type="VEuPathDB" id="MicrosporidiaDB:NEQG_02043"/>
<evidence type="ECO:0000256" key="1">
    <source>
        <dbReference type="SAM" id="Phobius"/>
    </source>
</evidence>
<protein>
    <submittedName>
        <fullName evidence="2">Uncharacterized protein</fullName>
    </submittedName>
</protein>
<dbReference type="EMBL" id="GL870880">
    <property type="protein sequence ID" value="EIJ87971.1"/>
    <property type="molecule type" value="Genomic_DNA"/>
</dbReference>
<keyword evidence="1" id="KW-1133">Transmembrane helix</keyword>
<feature type="transmembrane region" description="Helical" evidence="1">
    <location>
        <begin position="289"/>
        <end position="307"/>
    </location>
</feature>
<evidence type="ECO:0000313" key="3">
    <source>
        <dbReference type="Proteomes" id="UP000002872"/>
    </source>
</evidence>
<keyword evidence="1" id="KW-0812">Transmembrane</keyword>
<name>I3EFH4_NEMP3</name>
<dbReference type="Proteomes" id="UP000002872">
    <property type="component" value="Unassembled WGS sequence"/>
</dbReference>